<dbReference type="AlphaFoldDB" id="A7TEY6"/>
<dbReference type="PANTHER" id="PTHR12483:SF27">
    <property type="entry name" value="COPPER TRANSPORT PROTEIN CTR1"/>
    <property type="match status" value="1"/>
</dbReference>
<evidence type="ECO:0000256" key="4">
    <source>
        <dbReference type="ARBA" id="ARBA00023136"/>
    </source>
</evidence>
<evidence type="ECO:0000313" key="8">
    <source>
        <dbReference type="Proteomes" id="UP000000267"/>
    </source>
</evidence>
<feature type="transmembrane region" description="Helical" evidence="5">
    <location>
        <begin position="154"/>
        <end position="179"/>
    </location>
</feature>
<gene>
    <name evidence="7" type="ORF">Kpol_1050p92</name>
</gene>
<evidence type="ECO:0000313" key="7">
    <source>
        <dbReference type="EMBL" id="EDO19232.1"/>
    </source>
</evidence>
<keyword evidence="8" id="KW-1185">Reference proteome</keyword>
<keyword evidence="5" id="KW-0186">Copper</keyword>
<dbReference type="KEGG" id="vpo:Kpol_1050p92"/>
<dbReference type="GO" id="GO:0005375">
    <property type="term" value="F:copper ion transmembrane transporter activity"/>
    <property type="evidence" value="ECO:0007669"/>
    <property type="project" value="UniProtKB-UniRule"/>
</dbReference>
<comment type="similarity">
    <text evidence="5">Belongs to the copper transporter (Ctr) (TC 1.A.56) family. SLC31A subfamily.</text>
</comment>
<protein>
    <recommendedName>
        <fullName evidence="5">Copper transport protein</fullName>
    </recommendedName>
</protein>
<dbReference type="eggNOG" id="ENOG502QVCV">
    <property type="taxonomic scope" value="Eukaryota"/>
</dbReference>
<accession>A7TEY6</accession>
<sequence>MNMDATSTMSATTTASIAMSMSMASGEMMSMMMSSAMSMASSAVSSMVMDMSSSSMSMNMASMTTSPSSSMTMSMQMSTSTAQSSASSSMSGMSGMSGMDMGGNSTMSSNSSMSGMDMDMDMGMNYYLTRTFNGYPVLFHGLHANTKAKAFGIFVLLMTAAFVYKFLLFVSWCLEVHWFKKWNKKNKFSTMDAARSSANKKDQYNDGYLSDDTFVVDPLPKLPNVIGDIFRPSLIDVSHDLIRTLLTFTSTMIIYMLMLAAMSFVLTYVFGIITGLALAEVFFNRCKLCMLKRWDIQRELENTKNCPGAGNCQCGRHRRGNNINNVTTTSTNVQNEYYNEKDDEREVEDNCCCEPAKDKSGSAVIDDDEDANCACGGDEAKEEKNIERNISANIRMQEQGGAMDVDLLPSERFQ</sequence>
<dbReference type="STRING" id="436907.A7TEY6"/>
<dbReference type="Proteomes" id="UP000000267">
    <property type="component" value="Unassembled WGS sequence"/>
</dbReference>
<proteinExistence type="inferred from homology"/>
<dbReference type="HOGENOM" id="CLU_819370_0_0_1"/>
<dbReference type="EMBL" id="DS480381">
    <property type="protein sequence ID" value="EDO19232.1"/>
    <property type="molecule type" value="Genomic_DNA"/>
</dbReference>
<keyword evidence="2 5" id="KW-0812">Transmembrane</keyword>
<dbReference type="OMA" id="LKRWDIQ"/>
<dbReference type="InterPro" id="IPR007274">
    <property type="entry name" value="Cop_transporter"/>
</dbReference>
<keyword evidence="4 5" id="KW-0472">Membrane</keyword>
<evidence type="ECO:0000256" key="2">
    <source>
        <dbReference type="ARBA" id="ARBA00022692"/>
    </source>
</evidence>
<dbReference type="GO" id="GO:0015677">
    <property type="term" value="P:copper ion import"/>
    <property type="evidence" value="ECO:0007669"/>
    <property type="project" value="EnsemblFungi"/>
</dbReference>
<keyword evidence="3 5" id="KW-1133">Transmembrane helix</keyword>
<evidence type="ECO:0000256" key="5">
    <source>
        <dbReference type="RuleBase" id="RU367022"/>
    </source>
</evidence>
<dbReference type="GO" id="GO:0005886">
    <property type="term" value="C:plasma membrane"/>
    <property type="evidence" value="ECO:0007669"/>
    <property type="project" value="EnsemblFungi"/>
</dbReference>
<dbReference type="FunCoup" id="A7TEY6">
    <property type="interactions" value="161"/>
</dbReference>
<dbReference type="PhylomeDB" id="A7TEY6"/>
<name>A7TEY6_VANPO</name>
<evidence type="ECO:0000256" key="1">
    <source>
        <dbReference type="ARBA" id="ARBA00004141"/>
    </source>
</evidence>
<dbReference type="PANTHER" id="PTHR12483">
    <property type="entry name" value="SOLUTE CARRIER FAMILY 31 COPPER TRANSPORTERS"/>
    <property type="match status" value="1"/>
</dbReference>
<reference evidence="7 8" key="1">
    <citation type="journal article" date="2007" name="Proc. Natl. Acad. Sci. U.S.A.">
        <title>Independent sorting-out of thousands of duplicated gene pairs in two yeast species descended from a whole-genome duplication.</title>
        <authorList>
            <person name="Scannell D.R."/>
            <person name="Frank A.C."/>
            <person name="Conant G.C."/>
            <person name="Byrne K.P."/>
            <person name="Woolfit M."/>
            <person name="Wolfe K.H."/>
        </authorList>
    </citation>
    <scope>NUCLEOTIDE SEQUENCE [LARGE SCALE GENOMIC DNA]</scope>
    <source>
        <strain evidence="8">ATCC 22028 / DSM 70294 / BCRC 21397 / CBS 2163 / NBRC 10782 / NRRL Y-8283 / UCD 57-17</strain>
    </source>
</reference>
<comment type="subcellular location">
    <subcellularLocation>
        <location evidence="1 5">Membrane</location>
        <topology evidence="1 5">Multi-pass membrane protein</topology>
    </subcellularLocation>
</comment>
<evidence type="ECO:0000256" key="6">
    <source>
        <dbReference type="SAM" id="MobiDB-lite"/>
    </source>
</evidence>
<organism evidence="8">
    <name type="scientific">Vanderwaltozyma polyspora (strain ATCC 22028 / DSM 70294 / BCRC 21397 / CBS 2163 / NBRC 10782 / NRRL Y-8283 / UCD 57-17)</name>
    <name type="common">Kluyveromyces polysporus</name>
    <dbReference type="NCBI Taxonomy" id="436907"/>
    <lineage>
        <taxon>Eukaryota</taxon>
        <taxon>Fungi</taxon>
        <taxon>Dikarya</taxon>
        <taxon>Ascomycota</taxon>
        <taxon>Saccharomycotina</taxon>
        <taxon>Saccharomycetes</taxon>
        <taxon>Saccharomycetales</taxon>
        <taxon>Saccharomycetaceae</taxon>
        <taxon>Vanderwaltozyma</taxon>
    </lineage>
</organism>
<dbReference type="InParanoid" id="A7TEY6"/>
<dbReference type="Pfam" id="PF04145">
    <property type="entry name" value="Ctr"/>
    <property type="match status" value="1"/>
</dbReference>
<keyword evidence="5" id="KW-0813">Transport</keyword>
<evidence type="ECO:0000256" key="3">
    <source>
        <dbReference type="ARBA" id="ARBA00022989"/>
    </source>
</evidence>
<feature type="region of interest" description="Disordered" evidence="6">
    <location>
        <begin position="395"/>
        <end position="414"/>
    </location>
</feature>
<keyword evidence="5" id="KW-0187">Copper transport</keyword>
<dbReference type="GeneID" id="5547567"/>
<feature type="transmembrane region" description="Helical" evidence="5">
    <location>
        <begin position="265"/>
        <end position="283"/>
    </location>
</feature>
<dbReference type="RefSeq" id="XP_001647090.1">
    <property type="nucleotide sequence ID" value="XM_001647040.1"/>
</dbReference>
<keyword evidence="5" id="KW-0406">Ion transport</keyword>
<dbReference type="OrthoDB" id="73901at2759"/>